<dbReference type="Gene3D" id="3.40.50.880">
    <property type="match status" value="1"/>
</dbReference>
<protein>
    <recommendedName>
        <fullName evidence="4">DJ-1/PfpI domain-containing protein</fullName>
    </recommendedName>
</protein>
<name>A0ABV5YLL8_9ACTN</name>
<evidence type="ECO:0000256" key="1">
    <source>
        <dbReference type="SAM" id="MobiDB-lite"/>
    </source>
</evidence>
<dbReference type="InterPro" id="IPR029062">
    <property type="entry name" value="Class_I_gatase-like"/>
</dbReference>
<reference evidence="2 3" key="1">
    <citation type="submission" date="2024-09" db="EMBL/GenBank/DDBJ databases">
        <authorList>
            <person name="Sun Q."/>
            <person name="Mori K."/>
        </authorList>
    </citation>
    <scope>NUCLEOTIDE SEQUENCE [LARGE SCALE GENOMIC DNA]</scope>
    <source>
        <strain evidence="2 3">TBRC 0563</strain>
    </source>
</reference>
<organism evidence="2 3">
    <name type="scientific">Actinoallomurus acaciae</name>
    <dbReference type="NCBI Taxonomy" id="502577"/>
    <lineage>
        <taxon>Bacteria</taxon>
        <taxon>Bacillati</taxon>
        <taxon>Actinomycetota</taxon>
        <taxon>Actinomycetes</taxon>
        <taxon>Streptosporangiales</taxon>
        <taxon>Thermomonosporaceae</taxon>
        <taxon>Actinoallomurus</taxon>
    </lineage>
</organism>
<dbReference type="RefSeq" id="WP_378208368.1">
    <property type="nucleotide sequence ID" value="NZ_JBHLZP010000238.1"/>
</dbReference>
<sequence>MAADVPSGWRVTARTLESKGGHAVMPYRPAPAAELLVEFHVKQRLSAEATFSHRLLSEAFRASSVPAAHVLDPSRPDGRVQVVVADPPAAQCPRADVLLVPGGPGARRRVTDEPLLTWIRRGATTEAAGSRRTDSSMAPASRAGSSRTSASLSFARGPHFCFGAHPPSLFLAARPIVLCDAEIGIDGGDKLGDHPRSPHDP</sequence>
<keyword evidence="3" id="KW-1185">Reference proteome</keyword>
<evidence type="ECO:0000313" key="2">
    <source>
        <dbReference type="EMBL" id="MFB9835940.1"/>
    </source>
</evidence>
<dbReference type="Proteomes" id="UP001589627">
    <property type="component" value="Unassembled WGS sequence"/>
</dbReference>
<comment type="caution">
    <text evidence="2">The sequence shown here is derived from an EMBL/GenBank/DDBJ whole genome shotgun (WGS) entry which is preliminary data.</text>
</comment>
<accession>A0ABV5YLL8</accession>
<gene>
    <name evidence="2" type="ORF">ACFFNX_27545</name>
</gene>
<evidence type="ECO:0008006" key="4">
    <source>
        <dbReference type="Google" id="ProtNLM"/>
    </source>
</evidence>
<feature type="region of interest" description="Disordered" evidence="1">
    <location>
        <begin position="121"/>
        <end position="146"/>
    </location>
</feature>
<dbReference type="EMBL" id="JBHLZP010000238">
    <property type="protein sequence ID" value="MFB9835940.1"/>
    <property type="molecule type" value="Genomic_DNA"/>
</dbReference>
<proteinExistence type="predicted"/>
<evidence type="ECO:0000313" key="3">
    <source>
        <dbReference type="Proteomes" id="UP001589627"/>
    </source>
</evidence>